<accession>A0ABT4UHR0</accession>
<keyword evidence="4" id="KW-1185">Reference proteome</keyword>
<dbReference type="Proteomes" id="UP001210231">
    <property type="component" value="Unassembled WGS sequence"/>
</dbReference>
<feature type="domain" description="Glycosyl transferase family 1" evidence="1">
    <location>
        <begin position="193"/>
        <end position="355"/>
    </location>
</feature>
<organism evidence="3 4">
    <name type="scientific">Polluticaenibacter yanchengensis</name>
    <dbReference type="NCBI Taxonomy" id="3014562"/>
    <lineage>
        <taxon>Bacteria</taxon>
        <taxon>Pseudomonadati</taxon>
        <taxon>Bacteroidota</taxon>
        <taxon>Chitinophagia</taxon>
        <taxon>Chitinophagales</taxon>
        <taxon>Chitinophagaceae</taxon>
        <taxon>Polluticaenibacter</taxon>
    </lineage>
</organism>
<dbReference type="RefSeq" id="WP_407030705.1">
    <property type="nucleotide sequence ID" value="NZ_JAQGEF010000005.1"/>
</dbReference>
<dbReference type="PANTHER" id="PTHR12526:SF630">
    <property type="entry name" value="GLYCOSYLTRANSFERASE"/>
    <property type="match status" value="1"/>
</dbReference>
<dbReference type="PANTHER" id="PTHR12526">
    <property type="entry name" value="GLYCOSYLTRANSFERASE"/>
    <property type="match status" value="1"/>
</dbReference>
<evidence type="ECO:0000313" key="4">
    <source>
        <dbReference type="Proteomes" id="UP001210231"/>
    </source>
</evidence>
<evidence type="ECO:0000313" key="3">
    <source>
        <dbReference type="EMBL" id="MDA3614377.1"/>
    </source>
</evidence>
<evidence type="ECO:0000259" key="2">
    <source>
        <dbReference type="Pfam" id="PF13439"/>
    </source>
</evidence>
<dbReference type="InterPro" id="IPR001296">
    <property type="entry name" value="Glyco_trans_1"/>
</dbReference>
<name>A0ABT4UHR0_9BACT</name>
<gene>
    <name evidence="3" type="ORF">O3P16_06125</name>
</gene>
<dbReference type="SUPFAM" id="SSF53756">
    <property type="entry name" value="UDP-Glycosyltransferase/glycogen phosphorylase"/>
    <property type="match status" value="1"/>
</dbReference>
<dbReference type="CDD" id="cd03801">
    <property type="entry name" value="GT4_PimA-like"/>
    <property type="match status" value="1"/>
</dbReference>
<dbReference type="Pfam" id="PF00534">
    <property type="entry name" value="Glycos_transf_1"/>
    <property type="match status" value="1"/>
</dbReference>
<dbReference type="Gene3D" id="3.40.50.2000">
    <property type="entry name" value="Glycogen Phosphorylase B"/>
    <property type="match status" value="2"/>
</dbReference>
<proteinExistence type="predicted"/>
<dbReference type="EMBL" id="JAQGEF010000005">
    <property type="protein sequence ID" value="MDA3614377.1"/>
    <property type="molecule type" value="Genomic_DNA"/>
</dbReference>
<feature type="domain" description="Glycosyltransferase subfamily 4-like N-terminal" evidence="2">
    <location>
        <begin position="18"/>
        <end position="180"/>
    </location>
</feature>
<comment type="caution">
    <text evidence="3">The sequence shown here is derived from an EMBL/GenBank/DDBJ whole genome shotgun (WGS) entry which is preliminary data.</text>
</comment>
<dbReference type="InterPro" id="IPR028098">
    <property type="entry name" value="Glyco_trans_4-like_N"/>
</dbReference>
<sequence>MHICFITGEFPLPGQHHGGIGSFVANLGESLVKQGFKVTVIGLRKVKETEYHNINGIDVYSIPHGKSKYFKWYENFKSLNSKIAEIHRVNKIDVIETAELGLFFLKKIPSVKYMIRMHGGHNYFAKFENRPVNKWMNIQERRSFSKADYIVAVSDFVGSKTKELINYKKDYHVIYNPINSKKFYNATNEAIEAFSILFAGSIIEKKGIRQLVQSMEYLVDKFPKVKLYVAGRFANIPGTSKSYEPVLKAEITDKIKNHIEFLGVVPNTEMPKLISKMHICCYPSHMEAMPIAWLEVLAMGKIFIGSNTGPGPEAVIDKQTGLLCNPHDPKDIAEKISWVFENTSLAKEFGTKAREYVIENFDNETIVSKNIEFYQSIINKK</sequence>
<protein>
    <submittedName>
        <fullName evidence="3">Glycosyltransferase family 4 protein</fullName>
    </submittedName>
</protein>
<dbReference type="Pfam" id="PF13439">
    <property type="entry name" value="Glyco_transf_4"/>
    <property type="match status" value="1"/>
</dbReference>
<evidence type="ECO:0000259" key="1">
    <source>
        <dbReference type="Pfam" id="PF00534"/>
    </source>
</evidence>
<reference evidence="3 4" key="1">
    <citation type="submission" date="2022-12" db="EMBL/GenBank/DDBJ databases">
        <title>Chitinophagaceae gen. sp. nov., a new member of the family Chitinophagaceae, isolated from soil in a chemical factory.</title>
        <authorList>
            <person name="Ke Z."/>
        </authorList>
    </citation>
    <scope>NUCLEOTIDE SEQUENCE [LARGE SCALE GENOMIC DNA]</scope>
    <source>
        <strain evidence="3 4">LY-5</strain>
    </source>
</reference>